<organism evidence="7">
    <name type="scientific">Anisakis simplex</name>
    <name type="common">Herring worm</name>
    <dbReference type="NCBI Taxonomy" id="6269"/>
    <lineage>
        <taxon>Eukaryota</taxon>
        <taxon>Metazoa</taxon>
        <taxon>Ecdysozoa</taxon>
        <taxon>Nematoda</taxon>
        <taxon>Chromadorea</taxon>
        <taxon>Rhabditida</taxon>
        <taxon>Spirurina</taxon>
        <taxon>Ascaridomorpha</taxon>
        <taxon>Ascaridoidea</taxon>
        <taxon>Anisakidae</taxon>
        <taxon>Anisakis</taxon>
        <taxon>Anisakis simplex complex</taxon>
    </lineage>
</organism>
<keyword evidence="2" id="KW-0479">Metal-binding</keyword>
<dbReference type="GO" id="GO:0005524">
    <property type="term" value="F:ATP binding"/>
    <property type="evidence" value="ECO:0007669"/>
    <property type="project" value="InterPro"/>
</dbReference>
<dbReference type="GO" id="GO:0006297">
    <property type="term" value="P:nucleotide-excision repair, DNA gap filling"/>
    <property type="evidence" value="ECO:0007669"/>
    <property type="project" value="TreeGrafter"/>
</dbReference>
<feature type="domain" description="ATP-dependent DNA ligase family profile" evidence="6">
    <location>
        <begin position="128"/>
        <end position="251"/>
    </location>
</feature>
<evidence type="ECO:0000256" key="2">
    <source>
        <dbReference type="ARBA" id="ARBA00022723"/>
    </source>
</evidence>
<dbReference type="GO" id="GO:0003910">
    <property type="term" value="F:DNA ligase (ATP) activity"/>
    <property type="evidence" value="ECO:0007669"/>
    <property type="project" value="InterPro"/>
</dbReference>
<proteinExistence type="predicted"/>
<dbReference type="InterPro" id="IPR044125">
    <property type="entry name" value="Adenylation_DNA_ligase_IV"/>
</dbReference>
<dbReference type="PANTHER" id="PTHR45997:SF1">
    <property type="entry name" value="DNA LIGASE 4"/>
    <property type="match status" value="1"/>
</dbReference>
<evidence type="ECO:0000256" key="1">
    <source>
        <dbReference type="ARBA" id="ARBA00022598"/>
    </source>
</evidence>
<dbReference type="Gene3D" id="2.40.50.140">
    <property type="entry name" value="Nucleic acid-binding proteins"/>
    <property type="match status" value="1"/>
</dbReference>
<dbReference type="Pfam" id="PF01068">
    <property type="entry name" value="DNA_ligase_A_M"/>
    <property type="match status" value="1"/>
</dbReference>
<dbReference type="InterPro" id="IPR012340">
    <property type="entry name" value="NA-bd_OB-fold"/>
</dbReference>
<dbReference type="WBParaSite" id="ASIM_0000206701-mRNA-1">
    <property type="protein sequence ID" value="ASIM_0000206701-mRNA-1"/>
    <property type="gene ID" value="ASIM_0000206701"/>
</dbReference>
<dbReference type="SUPFAM" id="SSF50249">
    <property type="entry name" value="Nucleic acid-binding proteins"/>
    <property type="match status" value="1"/>
</dbReference>
<dbReference type="SUPFAM" id="SSF56091">
    <property type="entry name" value="DNA ligase/mRNA capping enzyme, catalytic domain"/>
    <property type="match status" value="1"/>
</dbReference>
<dbReference type="GO" id="GO:0003677">
    <property type="term" value="F:DNA binding"/>
    <property type="evidence" value="ECO:0007669"/>
    <property type="project" value="InterPro"/>
</dbReference>
<dbReference type="Pfam" id="PF04679">
    <property type="entry name" value="DNA_ligase_A_C"/>
    <property type="match status" value="1"/>
</dbReference>
<dbReference type="GO" id="GO:0032807">
    <property type="term" value="C:DNA ligase IV complex"/>
    <property type="evidence" value="ECO:0007669"/>
    <property type="project" value="TreeGrafter"/>
</dbReference>
<dbReference type="PANTHER" id="PTHR45997">
    <property type="entry name" value="DNA LIGASE 4"/>
    <property type="match status" value="1"/>
</dbReference>
<protein>
    <submittedName>
        <fullName evidence="7">DNA ligase 4 (inferred by orthology to a human protein)</fullName>
    </submittedName>
</protein>
<accession>A0A0M3J3F4</accession>
<sequence length="366" mass="41850">LSRIKHGSNVYDKLVQYCGKPFYVELKFDGEHFLLHCKRTTASDSSPSSSKTSDVSSFDYRYYSRNQNDFTATISSSLNQRISSFFASSLKNCILDAELLLWDTVDKKYVGKGRAASDGRVYDVKNLKDSVTVQACLAVFDVLFLNGESLMNTTLEKRKQLLRNGSVFCGEDRGVIFNADFHVVSSRDQFVELYQNAMRDGEEGIVVKKIDSFYKIGVRYMVNGWFKVKPFHLGEETLDLAIVGVDLGRNGYIENFVVAVLRDDKFYIVGKVARGLDDVTRKRLIGKLKMDHGWLSGKMVPDWIHRKCTNSDRATNYVHRDNLQVVEVKASGIINGKLQFPSLRFYRDDKPVKDIDKYEDFLDFEK</sequence>
<dbReference type="CDD" id="cd07903">
    <property type="entry name" value="Adenylation_DNA_ligase_IV"/>
    <property type="match status" value="1"/>
</dbReference>
<evidence type="ECO:0000256" key="4">
    <source>
        <dbReference type="ARBA" id="ARBA00022842"/>
    </source>
</evidence>
<dbReference type="Gene3D" id="3.30.470.30">
    <property type="entry name" value="DNA ligase/mRNA capping enzyme"/>
    <property type="match status" value="1"/>
</dbReference>
<keyword evidence="5" id="KW-0234">DNA repair</keyword>
<dbReference type="InterPro" id="IPR012309">
    <property type="entry name" value="DNA_ligase_ATP-dep_C"/>
</dbReference>
<evidence type="ECO:0000259" key="6">
    <source>
        <dbReference type="PROSITE" id="PS50160"/>
    </source>
</evidence>
<reference evidence="7" key="1">
    <citation type="submission" date="2017-02" db="UniProtKB">
        <authorList>
            <consortium name="WormBaseParasite"/>
        </authorList>
    </citation>
    <scope>IDENTIFICATION</scope>
</reference>
<evidence type="ECO:0000256" key="5">
    <source>
        <dbReference type="ARBA" id="ARBA00023204"/>
    </source>
</evidence>
<dbReference type="InterPro" id="IPR012310">
    <property type="entry name" value="DNA_ligase_ATP-dep_cent"/>
</dbReference>
<keyword evidence="4" id="KW-0460">Magnesium</keyword>
<dbReference type="InterPro" id="IPR029710">
    <property type="entry name" value="LIG4"/>
</dbReference>
<dbReference type="GO" id="GO:0005958">
    <property type="term" value="C:DNA-dependent protein kinase-DNA ligase 4 complex"/>
    <property type="evidence" value="ECO:0007669"/>
    <property type="project" value="TreeGrafter"/>
</dbReference>
<keyword evidence="1" id="KW-0436">Ligase</keyword>
<name>A0A0M3J3F4_ANISI</name>
<dbReference type="PROSITE" id="PS50160">
    <property type="entry name" value="DNA_LIGASE_A3"/>
    <property type="match status" value="1"/>
</dbReference>
<evidence type="ECO:0000256" key="3">
    <source>
        <dbReference type="ARBA" id="ARBA00022763"/>
    </source>
</evidence>
<dbReference type="GO" id="GO:0006310">
    <property type="term" value="P:DNA recombination"/>
    <property type="evidence" value="ECO:0007669"/>
    <property type="project" value="InterPro"/>
</dbReference>
<keyword evidence="3" id="KW-0227">DNA damage</keyword>
<dbReference type="GO" id="GO:0046872">
    <property type="term" value="F:metal ion binding"/>
    <property type="evidence" value="ECO:0007669"/>
    <property type="project" value="UniProtKB-KW"/>
</dbReference>
<dbReference type="AlphaFoldDB" id="A0A0M3J3F4"/>
<evidence type="ECO:0000313" key="7">
    <source>
        <dbReference type="WBParaSite" id="ASIM_0000206701-mRNA-1"/>
    </source>
</evidence>
<dbReference type="GO" id="GO:0006303">
    <property type="term" value="P:double-strand break repair via nonhomologous end joining"/>
    <property type="evidence" value="ECO:0007669"/>
    <property type="project" value="TreeGrafter"/>
</dbReference>